<reference evidence="1 2" key="1">
    <citation type="journal article" date="2015" name="Nat. Commun.">
        <title>Outbred genome sequencing and CRISPR/Cas9 gene editing in butterflies.</title>
        <authorList>
            <person name="Li X."/>
            <person name="Fan D."/>
            <person name="Zhang W."/>
            <person name="Liu G."/>
            <person name="Zhang L."/>
            <person name="Zhao L."/>
            <person name="Fang X."/>
            <person name="Chen L."/>
            <person name="Dong Y."/>
            <person name="Chen Y."/>
            <person name="Ding Y."/>
            <person name="Zhao R."/>
            <person name="Feng M."/>
            <person name="Zhu Y."/>
            <person name="Feng Y."/>
            <person name="Jiang X."/>
            <person name="Zhu D."/>
            <person name="Xiang H."/>
            <person name="Feng X."/>
            <person name="Li S."/>
            <person name="Wang J."/>
            <person name="Zhang G."/>
            <person name="Kronforst M.R."/>
            <person name="Wang W."/>
        </authorList>
    </citation>
    <scope>NUCLEOTIDE SEQUENCE [LARGE SCALE GENOMIC DNA]</scope>
    <source>
        <strain evidence="1">Ya'a_city_454_Px</strain>
        <tissue evidence="1">Whole body</tissue>
    </source>
</reference>
<keyword evidence="2" id="KW-1185">Reference proteome</keyword>
<protein>
    <submittedName>
        <fullName evidence="1">Uncharacterized protein</fullName>
    </submittedName>
</protein>
<sequence length="79" mass="8666">MQCGGKNLSKRVDCKILDVVKLKYTSLPPPLGNVRTTTLNVLRARPRSLRALLAAVAGRVRHWRAGARGALRDSAFTII</sequence>
<name>A0A194PPS7_PAPXU</name>
<proteinExistence type="predicted"/>
<dbReference type="AlphaFoldDB" id="A0A194PPS7"/>
<evidence type="ECO:0000313" key="2">
    <source>
        <dbReference type="Proteomes" id="UP000053268"/>
    </source>
</evidence>
<gene>
    <name evidence="1" type="ORF">RR46_08776</name>
</gene>
<dbReference type="EMBL" id="KQ459596">
    <property type="protein sequence ID" value="KPI95317.1"/>
    <property type="molecule type" value="Genomic_DNA"/>
</dbReference>
<dbReference type="Proteomes" id="UP000053268">
    <property type="component" value="Unassembled WGS sequence"/>
</dbReference>
<accession>A0A194PPS7</accession>
<evidence type="ECO:0000313" key="1">
    <source>
        <dbReference type="EMBL" id="KPI95317.1"/>
    </source>
</evidence>
<organism evidence="1 2">
    <name type="scientific">Papilio xuthus</name>
    <name type="common">Asian swallowtail butterfly</name>
    <dbReference type="NCBI Taxonomy" id="66420"/>
    <lineage>
        <taxon>Eukaryota</taxon>
        <taxon>Metazoa</taxon>
        <taxon>Ecdysozoa</taxon>
        <taxon>Arthropoda</taxon>
        <taxon>Hexapoda</taxon>
        <taxon>Insecta</taxon>
        <taxon>Pterygota</taxon>
        <taxon>Neoptera</taxon>
        <taxon>Endopterygota</taxon>
        <taxon>Lepidoptera</taxon>
        <taxon>Glossata</taxon>
        <taxon>Ditrysia</taxon>
        <taxon>Papilionoidea</taxon>
        <taxon>Papilionidae</taxon>
        <taxon>Papilioninae</taxon>
        <taxon>Papilio</taxon>
    </lineage>
</organism>